<evidence type="ECO:0000256" key="3">
    <source>
        <dbReference type="ARBA" id="ARBA00023125"/>
    </source>
</evidence>
<dbReference type="Pfam" id="PF01486">
    <property type="entry name" value="K-box"/>
    <property type="match status" value="1"/>
</dbReference>
<dbReference type="FunFam" id="3.40.1810.10:FF:000003">
    <property type="entry name" value="MADS-box transcription factor MADS-MC"/>
    <property type="match status" value="1"/>
</dbReference>
<dbReference type="GO" id="GO:0000977">
    <property type="term" value="F:RNA polymerase II transcription regulatory region sequence-specific DNA binding"/>
    <property type="evidence" value="ECO:0007669"/>
    <property type="project" value="InterPro"/>
</dbReference>
<dbReference type="InterPro" id="IPR050142">
    <property type="entry name" value="MADS-box/MEF2_TF"/>
</dbReference>
<feature type="domain" description="K-box" evidence="8">
    <location>
        <begin position="87"/>
        <end position="180"/>
    </location>
</feature>
<dbReference type="CDD" id="cd00265">
    <property type="entry name" value="MADS_MEF2_like"/>
    <property type="match status" value="1"/>
</dbReference>
<keyword evidence="6" id="KW-0175">Coiled coil</keyword>
<sequence length="212" mass="24226">MVRGKVELKKIENATNRQASFTKRRNGLLKKAYELSVLCEAEVAVIIFSPKGKLYEFSSSSDMRKTIQRYRSCAKEVQCQRELEGDIENLKHEVAIMAKNLEHLEVSQRKLLGQGMGLSSYEELEEMGTQLERSLEKIRARKAQLFKEMMEQLRAREKILLQENARLRQQAMHLAASTQQRSGVIKSTDKSQNNSEVETELFIGLKFGAIGS</sequence>
<dbReference type="InterPro" id="IPR033896">
    <property type="entry name" value="MEF2-like_N"/>
</dbReference>
<gene>
    <name evidence="9" type="ORF">RJ641_033416</name>
</gene>
<dbReference type="GO" id="GO:0005634">
    <property type="term" value="C:nucleus"/>
    <property type="evidence" value="ECO:0007669"/>
    <property type="project" value="UniProtKB-SubCell"/>
</dbReference>
<dbReference type="Pfam" id="PF00319">
    <property type="entry name" value="SRF-TF"/>
    <property type="match status" value="1"/>
</dbReference>
<comment type="caution">
    <text evidence="9">The sequence shown here is derived from an EMBL/GenBank/DDBJ whole genome shotgun (WGS) entry which is preliminary data.</text>
</comment>
<keyword evidence="2" id="KW-0805">Transcription regulation</keyword>
<proteinExistence type="predicted"/>
<organism evidence="9 10">
    <name type="scientific">Dillenia turbinata</name>
    <dbReference type="NCBI Taxonomy" id="194707"/>
    <lineage>
        <taxon>Eukaryota</taxon>
        <taxon>Viridiplantae</taxon>
        <taxon>Streptophyta</taxon>
        <taxon>Embryophyta</taxon>
        <taxon>Tracheophyta</taxon>
        <taxon>Spermatophyta</taxon>
        <taxon>Magnoliopsida</taxon>
        <taxon>eudicotyledons</taxon>
        <taxon>Gunneridae</taxon>
        <taxon>Pentapetalae</taxon>
        <taxon>Dilleniales</taxon>
        <taxon>Dilleniaceae</taxon>
        <taxon>Dillenia</taxon>
    </lineage>
</organism>
<dbReference type="Proteomes" id="UP001370490">
    <property type="component" value="Unassembled WGS sequence"/>
</dbReference>
<dbReference type="PROSITE" id="PS50066">
    <property type="entry name" value="MADS_BOX_2"/>
    <property type="match status" value="1"/>
</dbReference>
<dbReference type="GO" id="GO:0045944">
    <property type="term" value="P:positive regulation of transcription by RNA polymerase II"/>
    <property type="evidence" value="ECO:0007669"/>
    <property type="project" value="InterPro"/>
</dbReference>
<comment type="subcellular location">
    <subcellularLocation>
        <location evidence="1">Nucleus</location>
    </subcellularLocation>
</comment>
<reference evidence="9 10" key="1">
    <citation type="submission" date="2023-12" db="EMBL/GenBank/DDBJ databases">
        <title>A high-quality genome assembly for Dillenia turbinata (Dilleniales).</title>
        <authorList>
            <person name="Chanderbali A."/>
        </authorList>
    </citation>
    <scope>NUCLEOTIDE SEQUENCE [LARGE SCALE GENOMIC DNA]</scope>
    <source>
        <strain evidence="9">LSX21</strain>
        <tissue evidence="9">Leaf</tissue>
    </source>
</reference>
<dbReference type="PROSITE" id="PS51297">
    <property type="entry name" value="K_BOX"/>
    <property type="match status" value="1"/>
</dbReference>
<dbReference type="PANTHER" id="PTHR48019">
    <property type="entry name" value="SERUM RESPONSE FACTOR HOMOLOG"/>
    <property type="match status" value="1"/>
</dbReference>
<evidence type="ECO:0000259" key="7">
    <source>
        <dbReference type="PROSITE" id="PS50066"/>
    </source>
</evidence>
<accession>A0AAN8VV73</accession>
<evidence type="ECO:0000259" key="8">
    <source>
        <dbReference type="PROSITE" id="PS51297"/>
    </source>
</evidence>
<evidence type="ECO:0000256" key="5">
    <source>
        <dbReference type="ARBA" id="ARBA00023242"/>
    </source>
</evidence>
<dbReference type="Gene3D" id="3.40.1810.10">
    <property type="entry name" value="Transcription factor, MADS-box"/>
    <property type="match status" value="1"/>
</dbReference>
<dbReference type="EMBL" id="JBAMMX010000007">
    <property type="protein sequence ID" value="KAK6936386.1"/>
    <property type="molecule type" value="Genomic_DNA"/>
</dbReference>
<evidence type="ECO:0000256" key="4">
    <source>
        <dbReference type="ARBA" id="ARBA00023163"/>
    </source>
</evidence>
<keyword evidence="10" id="KW-1185">Reference proteome</keyword>
<dbReference type="SMART" id="SM00432">
    <property type="entry name" value="MADS"/>
    <property type="match status" value="1"/>
</dbReference>
<feature type="domain" description="MADS-box" evidence="7">
    <location>
        <begin position="1"/>
        <end position="61"/>
    </location>
</feature>
<dbReference type="InterPro" id="IPR002487">
    <property type="entry name" value="TF_Kbox"/>
</dbReference>
<evidence type="ECO:0000256" key="6">
    <source>
        <dbReference type="SAM" id="Coils"/>
    </source>
</evidence>
<keyword evidence="5" id="KW-0539">Nucleus</keyword>
<dbReference type="PRINTS" id="PR00404">
    <property type="entry name" value="MADSDOMAIN"/>
</dbReference>
<dbReference type="GO" id="GO:0046983">
    <property type="term" value="F:protein dimerization activity"/>
    <property type="evidence" value="ECO:0007669"/>
    <property type="project" value="InterPro"/>
</dbReference>
<dbReference type="GO" id="GO:0003700">
    <property type="term" value="F:DNA-binding transcription factor activity"/>
    <property type="evidence" value="ECO:0007669"/>
    <property type="project" value="InterPro"/>
</dbReference>
<feature type="coiled-coil region" evidence="6">
    <location>
        <begin position="80"/>
        <end position="170"/>
    </location>
</feature>
<dbReference type="SUPFAM" id="SSF55455">
    <property type="entry name" value="SRF-like"/>
    <property type="match status" value="1"/>
</dbReference>
<name>A0AAN8VV73_9MAGN</name>
<evidence type="ECO:0000256" key="1">
    <source>
        <dbReference type="ARBA" id="ARBA00004123"/>
    </source>
</evidence>
<protein>
    <submittedName>
        <fullName evidence="9">Transcription factor, MADS-box</fullName>
    </submittedName>
</protein>
<dbReference type="InterPro" id="IPR036879">
    <property type="entry name" value="TF_MADSbox_sf"/>
</dbReference>
<keyword evidence="3" id="KW-0238">DNA-binding</keyword>
<evidence type="ECO:0000256" key="2">
    <source>
        <dbReference type="ARBA" id="ARBA00023015"/>
    </source>
</evidence>
<keyword evidence="4" id="KW-0804">Transcription</keyword>
<dbReference type="InterPro" id="IPR002100">
    <property type="entry name" value="TF_MADSbox"/>
</dbReference>
<evidence type="ECO:0000313" key="10">
    <source>
        <dbReference type="Proteomes" id="UP001370490"/>
    </source>
</evidence>
<evidence type="ECO:0000313" key="9">
    <source>
        <dbReference type="EMBL" id="KAK6936386.1"/>
    </source>
</evidence>
<dbReference type="AlphaFoldDB" id="A0AAN8VV73"/>